<feature type="compositionally biased region" description="Basic and acidic residues" evidence="1">
    <location>
        <begin position="123"/>
        <end position="149"/>
    </location>
</feature>
<comment type="caution">
    <text evidence="2">The sequence shown here is derived from an EMBL/GenBank/DDBJ whole genome shotgun (WGS) entry which is preliminary data.</text>
</comment>
<feature type="non-terminal residue" evidence="2">
    <location>
        <position position="1"/>
    </location>
</feature>
<accession>A0ABD0Q059</accession>
<keyword evidence="3" id="KW-1185">Reference proteome</keyword>
<sequence length="241" mass="27307">GQTTEGPVYNQFPQSYPRYHPHKGNLPDAPAKQRLTHTGQEERHDLGCQSYFSMGNESGSRHKQEIQELLEPEGKQDVRTEGLLRSRKAVLPSEIRRKERSTEDPCRGGTDNVEVSPSVSRHRREDVVDDPRGRRGGHSRREVYTEHVSRLQATESMHARAREAQRRADTSCYAPVQTPTGRCMPNSSKPLDTVQQNPIQNPIREEKVPNGDHPSHDARVSVAKLRHTYLESVASPRKAEL</sequence>
<feature type="region of interest" description="Disordered" evidence="1">
    <location>
        <begin position="89"/>
        <end position="195"/>
    </location>
</feature>
<feature type="region of interest" description="Disordered" evidence="1">
    <location>
        <begin position="1"/>
        <end position="41"/>
    </location>
</feature>
<protein>
    <submittedName>
        <fullName evidence="2">Uncharacterized protein</fullName>
    </submittedName>
</protein>
<feature type="compositionally biased region" description="Basic and acidic residues" evidence="1">
    <location>
        <begin position="94"/>
        <end position="106"/>
    </location>
</feature>
<evidence type="ECO:0000256" key="1">
    <source>
        <dbReference type="SAM" id="MobiDB-lite"/>
    </source>
</evidence>
<evidence type="ECO:0000313" key="2">
    <source>
        <dbReference type="EMBL" id="KAL0179514.1"/>
    </source>
</evidence>
<dbReference type="Proteomes" id="UP001529510">
    <property type="component" value="Unassembled WGS sequence"/>
</dbReference>
<feature type="non-terminal residue" evidence="2">
    <location>
        <position position="241"/>
    </location>
</feature>
<proteinExistence type="predicted"/>
<evidence type="ECO:0000313" key="3">
    <source>
        <dbReference type="Proteomes" id="UP001529510"/>
    </source>
</evidence>
<feature type="compositionally biased region" description="Polar residues" evidence="1">
    <location>
        <begin position="177"/>
        <end position="195"/>
    </location>
</feature>
<name>A0ABD0Q059_CIRMR</name>
<feature type="compositionally biased region" description="Basic and acidic residues" evidence="1">
    <location>
        <begin position="157"/>
        <end position="169"/>
    </location>
</feature>
<dbReference type="EMBL" id="JAMKFB020000012">
    <property type="protein sequence ID" value="KAL0179514.1"/>
    <property type="molecule type" value="Genomic_DNA"/>
</dbReference>
<dbReference type="AlphaFoldDB" id="A0ABD0Q059"/>
<reference evidence="2 3" key="1">
    <citation type="submission" date="2024-05" db="EMBL/GenBank/DDBJ databases">
        <title>Genome sequencing and assembly of Indian major carp, Cirrhinus mrigala (Hamilton, 1822).</title>
        <authorList>
            <person name="Mohindra V."/>
            <person name="Chowdhury L.M."/>
            <person name="Lal K."/>
            <person name="Jena J.K."/>
        </authorList>
    </citation>
    <scope>NUCLEOTIDE SEQUENCE [LARGE SCALE GENOMIC DNA]</scope>
    <source>
        <strain evidence="2">CM1030</strain>
        <tissue evidence="2">Blood</tissue>
    </source>
</reference>
<organism evidence="2 3">
    <name type="scientific">Cirrhinus mrigala</name>
    <name type="common">Mrigala</name>
    <dbReference type="NCBI Taxonomy" id="683832"/>
    <lineage>
        <taxon>Eukaryota</taxon>
        <taxon>Metazoa</taxon>
        <taxon>Chordata</taxon>
        <taxon>Craniata</taxon>
        <taxon>Vertebrata</taxon>
        <taxon>Euteleostomi</taxon>
        <taxon>Actinopterygii</taxon>
        <taxon>Neopterygii</taxon>
        <taxon>Teleostei</taxon>
        <taxon>Ostariophysi</taxon>
        <taxon>Cypriniformes</taxon>
        <taxon>Cyprinidae</taxon>
        <taxon>Labeoninae</taxon>
        <taxon>Labeonini</taxon>
        <taxon>Cirrhinus</taxon>
    </lineage>
</organism>
<gene>
    <name evidence="2" type="ORF">M9458_024956</name>
</gene>